<dbReference type="EMBL" id="QKLU01000004">
    <property type="protein sequence ID" value="PYF74393.1"/>
    <property type="molecule type" value="Genomic_DNA"/>
</dbReference>
<dbReference type="InterPro" id="IPR006860">
    <property type="entry name" value="FecR"/>
</dbReference>
<comment type="caution">
    <text evidence="4">The sequence shown here is derived from an EMBL/GenBank/DDBJ whole genome shotgun (WGS) entry which is preliminary data.</text>
</comment>
<evidence type="ECO:0000313" key="4">
    <source>
        <dbReference type="EMBL" id="PYF74393.1"/>
    </source>
</evidence>
<evidence type="ECO:0000256" key="1">
    <source>
        <dbReference type="SAM" id="Phobius"/>
    </source>
</evidence>
<dbReference type="Gene3D" id="3.55.50.30">
    <property type="match status" value="1"/>
</dbReference>
<dbReference type="Pfam" id="PF04773">
    <property type="entry name" value="FecR"/>
    <property type="match status" value="1"/>
</dbReference>
<keyword evidence="1" id="KW-0472">Membrane</keyword>
<keyword evidence="5" id="KW-1185">Reference proteome</keyword>
<dbReference type="Gene3D" id="2.60.120.1440">
    <property type="match status" value="1"/>
</dbReference>
<dbReference type="AlphaFoldDB" id="A0A318UE88"/>
<dbReference type="PIRSF" id="PIRSF018266">
    <property type="entry name" value="FecR"/>
    <property type="match status" value="1"/>
</dbReference>
<dbReference type="OrthoDB" id="710152at2"/>
<dbReference type="PANTHER" id="PTHR30273">
    <property type="entry name" value="PERIPLASMIC SIGNAL SENSOR AND SIGMA FACTOR ACTIVATOR FECR-RELATED"/>
    <property type="match status" value="1"/>
</dbReference>
<evidence type="ECO:0000259" key="3">
    <source>
        <dbReference type="Pfam" id="PF16344"/>
    </source>
</evidence>
<proteinExistence type="predicted"/>
<dbReference type="Proteomes" id="UP000248198">
    <property type="component" value="Unassembled WGS sequence"/>
</dbReference>
<feature type="transmembrane region" description="Helical" evidence="1">
    <location>
        <begin position="87"/>
        <end position="107"/>
    </location>
</feature>
<reference evidence="4 5" key="1">
    <citation type="submission" date="2018-06" db="EMBL/GenBank/DDBJ databases">
        <title>Genomic Encyclopedia of Archaeal and Bacterial Type Strains, Phase II (KMG-II): from individual species to whole genera.</title>
        <authorList>
            <person name="Goeker M."/>
        </authorList>
    </citation>
    <scope>NUCLEOTIDE SEQUENCE [LARGE SCALE GENOMIC DNA]</scope>
    <source>
        <strain evidence="4 5">DSM 27372</strain>
    </source>
</reference>
<sequence length="335" mass="38262">MERPGEETMIRFFLGKCTREEEQVISAYLALDRDKDYIENCIREAFYLQGEEFDPSRSQHQRDHIWSTLNSNTKEKTSIRIKPRRQWFSYAAAAAILLLCATMGLWFKGYWNKTAQSSVGWEKIYGPAGQVKTFLLKDSSKVTLFPGSAIDVPADFNGSDRRIRLSGRAFFSIAHNRKKPFYVQAGTLTTKVLGTSFEINTTKTQNTITLHTGSISISHKDQEMLRLHPDQQLQYHQESGKYKVASVLAAGTINWTRGELDYDRAALKEIVNDLEKWYGVNIHTDNPALLERKVVFSFKNQPLDRVLSLLSRSAGFSYQIKGKNISLKERSMNGN</sequence>
<keyword evidence="1" id="KW-1133">Transmembrane helix</keyword>
<protein>
    <submittedName>
        <fullName evidence="4">FecR family protein</fullName>
    </submittedName>
</protein>
<keyword evidence="1" id="KW-0812">Transmembrane</keyword>
<accession>A0A318UE88</accession>
<organism evidence="4 5">
    <name type="scientific">Pedobacter nutrimenti</name>
    <dbReference type="NCBI Taxonomy" id="1241337"/>
    <lineage>
        <taxon>Bacteria</taxon>
        <taxon>Pseudomonadati</taxon>
        <taxon>Bacteroidota</taxon>
        <taxon>Sphingobacteriia</taxon>
        <taxon>Sphingobacteriales</taxon>
        <taxon>Sphingobacteriaceae</taxon>
        <taxon>Pedobacter</taxon>
    </lineage>
</organism>
<evidence type="ECO:0000313" key="5">
    <source>
        <dbReference type="Proteomes" id="UP000248198"/>
    </source>
</evidence>
<name>A0A318UE88_9SPHI</name>
<dbReference type="Pfam" id="PF16344">
    <property type="entry name" value="FecR_C"/>
    <property type="match status" value="1"/>
</dbReference>
<dbReference type="PANTHER" id="PTHR30273:SF2">
    <property type="entry name" value="PROTEIN FECR"/>
    <property type="match status" value="1"/>
</dbReference>
<gene>
    <name evidence="4" type="ORF">B0O44_104564</name>
</gene>
<dbReference type="InterPro" id="IPR012373">
    <property type="entry name" value="Ferrdict_sens_TM"/>
</dbReference>
<feature type="domain" description="FecR protein" evidence="2">
    <location>
        <begin position="128"/>
        <end position="215"/>
    </location>
</feature>
<dbReference type="InterPro" id="IPR032508">
    <property type="entry name" value="FecR_C"/>
</dbReference>
<feature type="domain" description="Protein FecR C-terminal" evidence="3">
    <location>
        <begin position="260"/>
        <end position="325"/>
    </location>
</feature>
<dbReference type="GO" id="GO:0016989">
    <property type="term" value="F:sigma factor antagonist activity"/>
    <property type="evidence" value="ECO:0007669"/>
    <property type="project" value="TreeGrafter"/>
</dbReference>
<dbReference type="RefSeq" id="WP_110831664.1">
    <property type="nucleotide sequence ID" value="NZ_QKLU01000004.1"/>
</dbReference>
<evidence type="ECO:0000259" key="2">
    <source>
        <dbReference type="Pfam" id="PF04773"/>
    </source>
</evidence>